<evidence type="ECO:0000256" key="1">
    <source>
        <dbReference type="SAM" id="MobiDB-lite"/>
    </source>
</evidence>
<dbReference type="KEGG" id="mng:MNEG_15934"/>
<feature type="region of interest" description="Disordered" evidence="1">
    <location>
        <begin position="1"/>
        <end position="35"/>
    </location>
</feature>
<evidence type="ECO:0000313" key="3">
    <source>
        <dbReference type="Proteomes" id="UP000054498"/>
    </source>
</evidence>
<proteinExistence type="predicted"/>
<feature type="compositionally biased region" description="Gly residues" evidence="1">
    <location>
        <begin position="20"/>
        <end position="30"/>
    </location>
</feature>
<feature type="non-terminal residue" evidence="2">
    <location>
        <position position="63"/>
    </location>
</feature>
<protein>
    <submittedName>
        <fullName evidence="2">Uncharacterized protein</fullName>
    </submittedName>
</protein>
<accession>A0A0D2LJ69</accession>
<keyword evidence="3" id="KW-1185">Reference proteome</keyword>
<organism evidence="2 3">
    <name type="scientific">Monoraphidium neglectum</name>
    <dbReference type="NCBI Taxonomy" id="145388"/>
    <lineage>
        <taxon>Eukaryota</taxon>
        <taxon>Viridiplantae</taxon>
        <taxon>Chlorophyta</taxon>
        <taxon>core chlorophytes</taxon>
        <taxon>Chlorophyceae</taxon>
        <taxon>CS clade</taxon>
        <taxon>Sphaeropleales</taxon>
        <taxon>Selenastraceae</taxon>
        <taxon>Monoraphidium</taxon>
    </lineage>
</organism>
<dbReference type="AlphaFoldDB" id="A0A0D2LJ69"/>
<dbReference type="Proteomes" id="UP000054498">
    <property type="component" value="Unassembled WGS sequence"/>
</dbReference>
<feature type="non-terminal residue" evidence="2">
    <location>
        <position position="1"/>
    </location>
</feature>
<dbReference type="EMBL" id="KK106027">
    <property type="protein sequence ID" value="KIY92029.1"/>
    <property type="molecule type" value="Genomic_DNA"/>
</dbReference>
<sequence>RGRDRPPRPGRRAARQGCDVSGGGGGGGGRAAAAVSAGGRPRELGAACGCGAAQGPADRSDRL</sequence>
<evidence type="ECO:0000313" key="2">
    <source>
        <dbReference type="EMBL" id="KIY92029.1"/>
    </source>
</evidence>
<reference evidence="2 3" key="1">
    <citation type="journal article" date="2013" name="BMC Genomics">
        <title>Reconstruction of the lipid metabolism for the microalga Monoraphidium neglectum from its genome sequence reveals characteristics suitable for biofuel production.</title>
        <authorList>
            <person name="Bogen C."/>
            <person name="Al-Dilaimi A."/>
            <person name="Albersmeier A."/>
            <person name="Wichmann J."/>
            <person name="Grundmann M."/>
            <person name="Rupp O."/>
            <person name="Lauersen K.J."/>
            <person name="Blifernez-Klassen O."/>
            <person name="Kalinowski J."/>
            <person name="Goesmann A."/>
            <person name="Mussgnug J.H."/>
            <person name="Kruse O."/>
        </authorList>
    </citation>
    <scope>NUCLEOTIDE SEQUENCE [LARGE SCALE GENOMIC DNA]</scope>
    <source>
        <strain evidence="2 3">SAG 48.87</strain>
    </source>
</reference>
<name>A0A0D2LJ69_9CHLO</name>
<dbReference type="RefSeq" id="XP_013891049.1">
    <property type="nucleotide sequence ID" value="XM_014035595.1"/>
</dbReference>
<gene>
    <name evidence="2" type="ORF">MNEG_15934</name>
</gene>
<dbReference type="GeneID" id="25733644"/>